<dbReference type="eggNOG" id="COG0727">
    <property type="taxonomic scope" value="Bacteria"/>
</dbReference>
<dbReference type="InterPro" id="IPR005358">
    <property type="entry name" value="Puta_zinc/iron-chelating_dom"/>
</dbReference>
<evidence type="ECO:0008006" key="3">
    <source>
        <dbReference type="Google" id="ProtNLM"/>
    </source>
</evidence>
<dbReference type="STRING" id="497964.CfE428DRAFT_1397"/>
<dbReference type="RefSeq" id="WP_006978723.1">
    <property type="nucleotide sequence ID" value="NZ_ABVL01000003.1"/>
</dbReference>
<dbReference type="PANTHER" id="PTHR35866">
    <property type="entry name" value="PUTATIVE-RELATED"/>
    <property type="match status" value="1"/>
</dbReference>
<comment type="caution">
    <text evidence="1">The sequence shown here is derived from an EMBL/GenBank/DDBJ whole genome shotgun (WGS) entry which is preliminary data.</text>
</comment>
<evidence type="ECO:0000313" key="2">
    <source>
        <dbReference type="Proteomes" id="UP000005824"/>
    </source>
</evidence>
<dbReference type="PANTHER" id="PTHR35866:SF1">
    <property type="entry name" value="YKGJ FAMILY CYSTEINE CLUSTER PROTEIN"/>
    <property type="match status" value="1"/>
</dbReference>
<dbReference type="Proteomes" id="UP000005824">
    <property type="component" value="Unassembled WGS sequence"/>
</dbReference>
<keyword evidence="2" id="KW-1185">Reference proteome</keyword>
<protein>
    <recommendedName>
        <fullName evidence="3">Zinc/iron-chelating domain-containing protein</fullName>
    </recommendedName>
</protein>
<proteinExistence type="predicted"/>
<accession>B4CXV6</accession>
<dbReference type="InParanoid" id="B4CXV6"/>
<reference evidence="1 2" key="1">
    <citation type="journal article" date="2011" name="J. Bacteriol.">
        <title>Genome sequence of Chthoniobacter flavus Ellin428, an aerobic heterotrophic soil bacterium.</title>
        <authorList>
            <person name="Kant R."/>
            <person name="van Passel M.W."/>
            <person name="Palva A."/>
            <person name="Lucas S."/>
            <person name="Lapidus A."/>
            <person name="Glavina Del Rio T."/>
            <person name="Dalin E."/>
            <person name="Tice H."/>
            <person name="Bruce D."/>
            <person name="Goodwin L."/>
            <person name="Pitluck S."/>
            <person name="Larimer F.W."/>
            <person name="Land M.L."/>
            <person name="Hauser L."/>
            <person name="Sangwan P."/>
            <person name="de Vos W.M."/>
            <person name="Janssen P.H."/>
            <person name="Smidt H."/>
        </authorList>
    </citation>
    <scope>NUCLEOTIDE SEQUENCE [LARGE SCALE GENOMIC DNA]</scope>
    <source>
        <strain evidence="1 2">Ellin428</strain>
    </source>
</reference>
<organism evidence="1 2">
    <name type="scientific">Chthoniobacter flavus Ellin428</name>
    <dbReference type="NCBI Taxonomy" id="497964"/>
    <lineage>
        <taxon>Bacteria</taxon>
        <taxon>Pseudomonadati</taxon>
        <taxon>Verrucomicrobiota</taxon>
        <taxon>Spartobacteria</taxon>
        <taxon>Chthoniobacterales</taxon>
        <taxon>Chthoniobacteraceae</taxon>
        <taxon>Chthoniobacter</taxon>
    </lineage>
</organism>
<sequence>MPDAIHYQCQRCTNCCRWPGLVLIQESEIAGMAQFLGLTEHDFIQRYTTLRPQRDGLALIDKGEMSDGTYNHECIFLDGRDCRIQPVKPRQCAGFPNTWNFPGWRESCEAVPVRKVES</sequence>
<gene>
    <name evidence="1" type="ORF">CfE428DRAFT_1397</name>
</gene>
<dbReference type="AlphaFoldDB" id="B4CXV6"/>
<dbReference type="EMBL" id="ABVL01000003">
    <property type="protein sequence ID" value="EDY21104.1"/>
    <property type="molecule type" value="Genomic_DNA"/>
</dbReference>
<name>B4CXV6_9BACT</name>
<dbReference type="Pfam" id="PF03692">
    <property type="entry name" value="CxxCxxCC"/>
    <property type="match status" value="1"/>
</dbReference>
<evidence type="ECO:0000313" key="1">
    <source>
        <dbReference type="EMBL" id="EDY21104.1"/>
    </source>
</evidence>